<keyword evidence="10" id="KW-0902">Two-component regulatory system</keyword>
<dbReference type="EC" id="2.7.13.3" evidence="3"/>
<evidence type="ECO:0000256" key="14">
    <source>
        <dbReference type="SAM" id="Coils"/>
    </source>
</evidence>
<keyword evidence="6" id="KW-0812">Transmembrane</keyword>
<dbReference type="PANTHER" id="PTHR45339:SF1">
    <property type="entry name" value="HYBRID SIGNAL TRANSDUCTION HISTIDINE KINASE J"/>
    <property type="match status" value="1"/>
</dbReference>
<evidence type="ECO:0000259" key="20">
    <source>
        <dbReference type="PROSITE" id="PS50894"/>
    </source>
</evidence>
<evidence type="ECO:0000256" key="9">
    <source>
        <dbReference type="ARBA" id="ARBA00022989"/>
    </source>
</evidence>
<dbReference type="InterPro" id="IPR008207">
    <property type="entry name" value="Sig_transdc_His_kin_Hpt_dom"/>
</dbReference>
<feature type="domain" description="HPt" evidence="20">
    <location>
        <begin position="1213"/>
        <end position="1308"/>
    </location>
</feature>
<dbReference type="CDD" id="cd16922">
    <property type="entry name" value="HATPase_EvgS-ArcB-TorS-like"/>
    <property type="match status" value="1"/>
</dbReference>
<dbReference type="Pfam" id="PF02518">
    <property type="entry name" value="HATPase_c"/>
    <property type="match status" value="1"/>
</dbReference>
<evidence type="ECO:0000256" key="8">
    <source>
        <dbReference type="ARBA" id="ARBA00022840"/>
    </source>
</evidence>
<dbReference type="Gene3D" id="3.30.565.10">
    <property type="entry name" value="Histidine kinase-like ATPase, C-terminal domain"/>
    <property type="match status" value="1"/>
</dbReference>
<keyword evidence="14" id="KW-0175">Coiled coil</keyword>
<dbReference type="InterPro" id="IPR036097">
    <property type="entry name" value="HisK_dim/P_sf"/>
</dbReference>
<dbReference type="RefSeq" id="WP_386026276.1">
    <property type="nucleotide sequence ID" value="NZ_JBHUHX010000021.1"/>
</dbReference>
<dbReference type="Proteomes" id="UP001597337">
    <property type="component" value="Unassembled WGS sequence"/>
</dbReference>
<dbReference type="PROSITE" id="PS50112">
    <property type="entry name" value="PAS"/>
    <property type="match status" value="3"/>
</dbReference>
<feature type="region of interest" description="Disordered" evidence="15">
    <location>
        <begin position="91"/>
        <end position="113"/>
    </location>
</feature>
<organism evidence="21 22">
    <name type="scientific">Thiorhodococcus fuscus</name>
    <dbReference type="NCBI Taxonomy" id="527200"/>
    <lineage>
        <taxon>Bacteria</taxon>
        <taxon>Pseudomonadati</taxon>
        <taxon>Pseudomonadota</taxon>
        <taxon>Gammaproteobacteria</taxon>
        <taxon>Chromatiales</taxon>
        <taxon>Chromatiaceae</taxon>
        <taxon>Thiorhodococcus</taxon>
    </lineage>
</organism>
<evidence type="ECO:0000259" key="18">
    <source>
        <dbReference type="PROSITE" id="PS50112"/>
    </source>
</evidence>
<dbReference type="InterPro" id="IPR011006">
    <property type="entry name" value="CheY-like_superfamily"/>
</dbReference>
<evidence type="ECO:0000256" key="2">
    <source>
        <dbReference type="ARBA" id="ARBA00004651"/>
    </source>
</evidence>
<feature type="domain" description="PAS" evidence="18">
    <location>
        <begin position="250"/>
        <end position="320"/>
    </location>
</feature>
<dbReference type="PROSITE" id="PS50109">
    <property type="entry name" value="HIS_KIN"/>
    <property type="match status" value="1"/>
</dbReference>
<evidence type="ECO:0000256" key="1">
    <source>
        <dbReference type="ARBA" id="ARBA00000085"/>
    </source>
</evidence>
<dbReference type="Pfam" id="PF08448">
    <property type="entry name" value="PAS_4"/>
    <property type="match status" value="2"/>
</dbReference>
<feature type="modified residue" description="4-aspartylphosphate" evidence="13">
    <location>
        <position position="1098"/>
    </location>
</feature>
<evidence type="ECO:0000259" key="19">
    <source>
        <dbReference type="PROSITE" id="PS50113"/>
    </source>
</evidence>
<evidence type="ECO:0000313" key="22">
    <source>
        <dbReference type="Proteomes" id="UP001597337"/>
    </source>
</evidence>
<keyword evidence="8" id="KW-0067">ATP-binding</keyword>
<keyword evidence="9" id="KW-1133">Transmembrane helix</keyword>
<reference evidence="22" key="1">
    <citation type="journal article" date="2019" name="Int. J. Syst. Evol. Microbiol.">
        <title>The Global Catalogue of Microorganisms (GCM) 10K type strain sequencing project: providing services to taxonomists for standard genome sequencing and annotation.</title>
        <authorList>
            <consortium name="The Broad Institute Genomics Platform"/>
            <consortium name="The Broad Institute Genome Sequencing Center for Infectious Disease"/>
            <person name="Wu L."/>
            <person name="Ma J."/>
        </authorList>
    </citation>
    <scope>NUCLEOTIDE SEQUENCE [LARGE SCALE GENOMIC DNA]</scope>
    <source>
        <strain evidence="22">KACC 12597</strain>
    </source>
</reference>
<accession>A0ABW4Y809</accession>
<dbReference type="PROSITE" id="PS50110">
    <property type="entry name" value="RESPONSE_REGULATORY"/>
    <property type="match status" value="2"/>
</dbReference>
<comment type="subcellular location">
    <subcellularLocation>
        <location evidence="2">Cell membrane</location>
        <topology evidence="2">Multi-pass membrane protein</topology>
    </subcellularLocation>
</comment>
<feature type="domain" description="PAS" evidence="18">
    <location>
        <begin position="115"/>
        <end position="161"/>
    </location>
</feature>
<dbReference type="SUPFAM" id="SSF55874">
    <property type="entry name" value="ATPase domain of HSP90 chaperone/DNA topoisomerase II/histidine kinase"/>
    <property type="match status" value="1"/>
</dbReference>
<dbReference type="Pfam" id="PF00512">
    <property type="entry name" value="HisKA"/>
    <property type="match status" value="1"/>
</dbReference>
<feature type="domain" description="PAS" evidence="18">
    <location>
        <begin position="502"/>
        <end position="572"/>
    </location>
</feature>
<dbReference type="SUPFAM" id="SSF55785">
    <property type="entry name" value="PYP-like sensor domain (PAS domain)"/>
    <property type="match status" value="4"/>
</dbReference>
<dbReference type="SUPFAM" id="SSF47226">
    <property type="entry name" value="Histidine-containing phosphotransfer domain, HPT domain"/>
    <property type="match status" value="1"/>
</dbReference>
<evidence type="ECO:0000256" key="13">
    <source>
        <dbReference type="PROSITE-ProRule" id="PRU00169"/>
    </source>
</evidence>
<dbReference type="InterPro" id="IPR013656">
    <property type="entry name" value="PAS_4"/>
</dbReference>
<dbReference type="Gene3D" id="3.30.450.20">
    <property type="entry name" value="PAS domain"/>
    <property type="match status" value="4"/>
</dbReference>
<evidence type="ECO:0000259" key="16">
    <source>
        <dbReference type="PROSITE" id="PS50109"/>
    </source>
</evidence>
<comment type="catalytic activity">
    <reaction evidence="1">
        <text>ATP + protein L-histidine = ADP + protein N-phospho-L-histidine.</text>
        <dbReference type="EC" id="2.7.13.3"/>
    </reaction>
</comment>
<gene>
    <name evidence="21" type="ORF">ACFSJC_10125</name>
</gene>
<dbReference type="Gene3D" id="3.40.50.2300">
    <property type="match status" value="2"/>
</dbReference>
<dbReference type="PRINTS" id="PR00344">
    <property type="entry name" value="BCTRLSENSOR"/>
</dbReference>
<dbReference type="Gene3D" id="1.20.120.160">
    <property type="entry name" value="HPT domain"/>
    <property type="match status" value="1"/>
</dbReference>
<dbReference type="InterPro" id="IPR036890">
    <property type="entry name" value="HATPase_C_sf"/>
</dbReference>
<dbReference type="PROSITE" id="PS50894">
    <property type="entry name" value="HPT"/>
    <property type="match status" value="1"/>
</dbReference>
<protein>
    <recommendedName>
        <fullName evidence="3">histidine kinase</fullName>
        <ecNumber evidence="3">2.7.13.3</ecNumber>
    </recommendedName>
</protein>
<evidence type="ECO:0000313" key="21">
    <source>
        <dbReference type="EMBL" id="MFD2112194.1"/>
    </source>
</evidence>
<dbReference type="PROSITE" id="PS50113">
    <property type="entry name" value="PAC"/>
    <property type="match status" value="3"/>
</dbReference>
<dbReference type="SMART" id="SM00086">
    <property type="entry name" value="PAC"/>
    <property type="match status" value="3"/>
</dbReference>
<dbReference type="PANTHER" id="PTHR45339">
    <property type="entry name" value="HYBRID SIGNAL TRANSDUCTION HISTIDINE KINASE J"/>
    <property type="match status" value="1"/>
</dbReference>
<evidence type="ECO:0000256" key="11">
    <source>
        <dbReference type="ARBA" id="ARBA00023136"/>
    </source>
</evidence>
<evidence type="ECO:0000256" key="3">
    <source>
        <dbReference type="ARBA" id="ARBA00012438"/>
    </source>
</evidence>
<dbReference type="InterPro" id="IPR003661">
    <property type="entry name" value="HisK_dim/P_dom"/>
</dbReference>
<dbReference type="InterPro" id="IPR035965">
    <property type="entry name" value="PAS-like_dom_sf"/>
</dbReference>
<dbReference type="Pfam" id="PF01627">
    <property type="entry name" value="Hpt"/>
    <property type="match status" value="1"/>
</dbReference>
<dbReference type="CDD" id="cd17546">
    <property type="entry name" value="REC_hyHK_CKI1_RcsC-like"/>
    <property type="match status" value="2"/>
</dbReference>
<dbReference type="Pfam" id="PF08447">
    <property type="entry name" value="PAS_3"/>
    <property type="match status" value="1"/>
</dbReference>
<evidence type="ECO:0000256" key="6">
    <source>
        <dbReference type="ARBA" id="ARBA00022692"/>
    </source>
</evidence>
<comment type="caution">
    <text evidence="21">The sequence shown here is derived from an EMBL/GenBank/DDBJ whole genome shotgun (WGS) entry which is preliminary data.</text>
</comment>
<keyword evidence="5 13" id="KW-0597">Phosphoprotein</keyword>
<dbReference type="InterPro" id="IPR000700">
    <property type="entry name" value="PAS-assoc_C"/>
</dbReference>
<dbReference type="CDD" id="cd00088">
    <property type="entry name" value="HPT"/>
    <property type="match status" value="1"/>
</dbReference>
<sequence>MTNRFDIDQWADAVSAAAARLFRARLDGASEEELHQTCLSVARDLAKSRAGLIHAGERPNEISRPIERPATIEPTSAQVLVRQQEVLTLREGESNGRRIAEPANDEASDSTPHDAEARCRELFETMTQGGFVQRADGALIDVNQAALDLLGVEREEFLSRTSHCEAWRVVDETGEPLRAEDHPSMVALASGEPVRDRVVGLFNPRRETWLWLVVNAIPRPPLPGRSASVVFVTLHDITAYKQAESALVETERRFLATFEQAASGIALVSPDGRFLQVNQRLCEFLAYDQTELLAKTFQEITEPEDLNADLANLNQLLDGSIPRYSMEKRYLRSDGVSVWANLSVSLVRGESGSPDYFVAVVEDIDARKRMESELQETEERLRLFIEHAPAALAMFDYEMRYLAVNHRWREDFSLGDQELFGRSHYETFPEIPERWRQLHQRGMAGEVIRTEQDLFERLDGQRQWLRWEVRPWYRSDGEVGGIVIFAEDITARKEIELAFQESQEHMRTLLRTLPDLVWLKDPNGVFLTCNARFETLYGASEAQIVGKTDDDFVEATLAERFRATDRAAIAAGGPQNSEEEITFASDGHRERLYVTKTPFYDTSGEVIGVLGIARDITRIKQAEAELERHRHHLEELVAERTTELTQARAEAERLAQVKSEFLANMSHEIRTPMNAVLGLAYLLDQQPLPETARNLARKIHQSGRSLLNIINDILDFSKIDSGRLAIERVPFQLTEILENLATIMRTSATNKPIDLAIHPFEDLDTTLIGDPLRIGQILINLTSNAIKFTPEGMVEVRVELLERGESWIKLRFAVRDTGIGIDPRDRDSLFQPFTQADASTTRRFGGSGLGLAISRRLAELMGGRIGFESRLGEGSTFWFEVTVEVAEAPPSANLQVPSMRVLIVDDNPVVREAAIATVESLGWSALAVDSCSQALRIVTNDERFHGPRALVLIDWKMPDLDGLATAKAIREALPNPSHPLLFLFSAHPFDERPNPPDFGTVDATLSKPLTSSALYDSVLREYRRRQHKTLSVESIAVHSHNRLRGRRLLVVDDSDINRDVADQIFSAEGAEIHCLNDGRQALEWLGAHADDVDIILMDIHMPVMDGHEATRHIRENLGLSQLPIVALTADVLTDQQNASLTAGMTAFLSKPFDVDEAVALIQRLTDRSGSPGDGAPASVGGELAQPTDRSPTDRSSAAHLPDLPGLEYAQAMSRWTNQSVYRRYLQRFADTGLEDIADLASAETDSVRQIAHRIRGSAGNLGLVEVAARAGELEQLMKDAPGAASERNICIDALSSAIEAAIVSIRHLAPETPEDAAAKAEKTAFRLPESVRDEVAVLIREAVACFEGYDPVAAGERVEALRIHLPSSWLAPARLAAEAFDASAGVAALQRLAADLGIVLDD</sequence>
<dbReference type="InterPro" id="IPR001789">
    <property type="entry name" value="Sig_transdc_resp-reg_receiver"/>
</dbReference>
<dbReference type="SMART" id="SM00448">
    <property type="entry name" value="REC"/>
    <property type="match status" value="2"/>
</dbReference>
<evidence type="ECO:0000256" key="4">
    <source>
        <dbReference type="ARBA" id="ARBA00022475"/>
    </source>
</evidence>
<dbReference type="InterPro" id="IPR003594">
    <property type="entry name" value="HATPase_dom"/>
</dbReference>
<feature type="domain" description="Response regulatory" evidence="17">
    <location>
        <begin position="900"/>
        <end position="1022"/>
    </location>
</feature>
<keyword evidence="22" id="KW-1185">Reference proteome</keyword>
<evidence type="ECO:0000256" key="5">
    <source>
        <dbReference type="ARBA" id="ARBA00022553"/>
    </source>
</evidence>
<dbReference type="SUPFAM" id="SSF47384">
    <property type="entry name" value="Homodimeric domain of signal transducing histidine kinase"/>
    <property type="match status" value="1"/>
</dbReference>
<evidence type="ECO:0000259" key="17">
    <source>
        <dbReference type="PROSITE" id="PS50110"/>
    </source>
</evidence>
<feature type="domain" description="Histidine kinase" evidence="16">
    <location>
        <begin position="664"/>
        <end position="885"/>
    </location>
</feature>
<dbReference type="InterPro" id="IPR001610">
    <property type="entry name" value="PAC"/>
</dbReference>
<feature type="domain" description="PAC" evidence="19">
    <location>
        <begin position="448"/>
        <end position="501"/>
    </location>
</feature>
<proteinExistence type="predicted"/>
<dbReference type="NCBIfam" id="TIGR00229">
    <property type="entry name" value="sensory_box"/>
    <property type="match status" value="4"/>
</dbReference>
<dbReference type="InterPro" id="IPR004358">
    <property type="entry name" value="Sig_transdc_His_kin-like_C"/>
</dbReference>
<dbReference type="InterPro" id="IPR000014">
    <property type="entry name" value="PAS"/>
</dbReference>
<evidence type="ECO:0000256" key="10">
    <source>
        <dbReference type="ARBA" id="ARBA00023012"/>
    </source>
</evidence>
<keyword evidence="11" id="KW-0472">Membrane</keyword>
<feature type="modified residue" description="Phosphohistidine" evidence="12">
    <location>
        <position position="1252"/>
    </location>
</feature>
<dbReference type="InterPro" id="IPR013655">
    <property type="entry name" value="PAS_fold_3"/>
</dbReference>
<dbReference type="EMBL" id="JBHUHX010000021">
    <property type="protein sequence ID" value="MFD2112194.1"/>
    <property type="molecule type" value="Genomic_DNA"/>
</dbReference>
<feature type="domain" description="Response regulatory" evidence="17">
    <location>
        <begin position="1047"/>
        <end position="1165"/>
    </location>
</feature>
<dbReference type="Pfam" id="PF13188">
    <property type="entry name" value="PAS_8"/>
    <property type="match status" value="1"/>
</dbReference>
<dbReference type="SMART" id="SM00388">
    <property type="entry name" value="HisKA"/>
    <property type="match status" value="1"/>
</dbReference>
<feature type="domain" description="PAC" evidence="19">
    <location>
        <begin position="324"/>
        <end position="376"/>
    </location>
</feature>
<evidence type="ECO:0000256" key="15">
    <source>
        <dbReference type="SAM" id="MobiDB-lite"/>
    </source>
</evidence>
<dbReference type="CDD" id="cd00082">
    <property type="entry name" value="HisKA"/>
    <property type="match status" value="1"/>
</dbReference>
<dbReference type="InterPro" id="IPR005467">
    <property type="entry name" value="His_kinase_dom"/>
</dbReference>
<feature type="modified residue" description="4-aspartylphosphate" evidence="13">
    <location>
        <position position="954"/>
    </location>
</feature>
<dbReference type="Gene3D" id="1.10.287.130">
    <property type="match status" value="1"/>
</dbReference>
<name>A0ABW4Y809_9GAMM</name>
<evidence type="ECO:0000256" key="7">
    <source>
        <dbReference type="ARBA" id="ARBA00022741"/>
    </source>
</evidence>
<dbReference type="InterPro" id="IPR036641">
    <property type="entry name" value="HPT_dom_sf"/>
</dbReference>
<feature type="region of interest" description="Disordered" evidence="15">
    <location>
        <begin position="1165"/>
        <end position="1202"/>
    </location>
</feature>
<dbReference type="SUPFAM" id="SSF52172">
    <property type="entry name" value="CheY-like"/>
    <property type="match status" value="2"/>
</dbReference>
<feature type="domain" description="PAC" evidence="19">
    <location>
        <begin position="575"/>
        <end position="628"/>
    </location>
</feature>
<feature type="coiled-coil region" evidence="14">
    <location>
        <begin position="360"/>
        <end position="387"/>
    </location>
</feature>
<keyword evidence="4" id="KW-1003">Cell membrane</keyword>
<dbReference type="SMART" id="SM00387">
    <property type="entry name" value="HATPase_c"/>
    <property type="match status" value="1"/>
</dbReference>
<evidence type="ECO:0000256" key="12">
    <source>
        <dbReference type="PROSITE-ProRule" id="PRU00110"/>
    </source>
</evidence>
<dbReference type="CDD" id="cd00130">
    <property type="entry name" value="PAS"/>
    <property type="match status" value="3"/>
</dbReference>
<dbReference type="Pfam" id="PF00072">
    <property type="entry name" value="Response_reg"/>
    <property type="match status" value="2"/>
</dbReference>
<dbReference type="SMART" id="SM00091">
    <property type="entry name" value="PAS"/>
    <property type="match status" value="4"/>
</dbReference>
<feature type="compositionally biased region" description="Basic and acidic residues" evidence="15">
    <location>
        <begin position="91"/>
        <end position="100"/>
    </location>
</feature>
<keyword evidence="7" id="KW-0547">Nucleotide-binding</keyword>